<dbReference type="InterPro" id="IPR002110">
    <property type="entry name" value="Ankyrin_rpt"/>
</dbReference>
<evidence type="ECO:0000256" key="2">
    <source>
        <dbReference type="SAM" id="MobiDB-lite"/>
    </source>
</evidence>
<dbReference type="PROSITE" id="PS50088">
    <property type="entry name" value="ANK_REPEAT"/>
    <property type="match status" value="3"/>
</dbReference>
<dbReference type="SMART" id="SM00248">
    <property type="entry name" value="ANK"/>
    <property type="match status" value="4"/>
</dbReference>
<dbReference type="OrthoDB" id="331948at2759"/>
<feature type="repeat" description="ANK" evidence="1">
    <location>
        <begin position="4"/>
        <end position="39"/>
    </location>
</feature>
<dbReference type="Gene3D" id="1.25.40.20">
    <property type="entry name" value="Ankyrin repeat-containing domain"/>
    <property type="match status" value="2"/>
</dbReference>
<keyword evidence="4" id="KW-1185">Reference proteome</keyword>
<feature type="repeat" description="ANK" evidence="1">
    <location>
        <begin position="129"/>
        <end position="155"/>
    </location>
</feature>
<accession>E1ZM30</accession>
<dbReference type="AlphaFoldDB" id="E1ZM30"/>
<dbReference type="GeneID" id="17352387"/>
<protein>
    <submittedName>
        <fullName evidence="3">Uncharacterized protein</fullName>
    </submittedName>
</protein>
<dbReference type="SUPFAM" id="SSF48403">
    <property type="entry name" value="Ankyrin repeat"/>
    <property type="match status" value="1"/>
</dbReference>
<keyword evidence="1" id="KW-0040">ANK repeat</keyword>
<sequence>MDNRQKRPLHWAADYARGNTAILEQLLVECGALVNVQDEEGATPLHLAVYRGDKQAAVLLLSHGADCRVTDGDGDTALHYATAFYSRKDSQKVEQETIAFELTECLLMAAVASGGANAAASLVNQQNHQGEAALHIAARNGMREVVHLLREYGADARPWPFQQAPATGSQQRPFRSEEQGEQAGLPAAGATSSRAAAAVSVRWDSTAGGCVVAVNQASEAEDQLDSCFFALQSAGWEPVLQFAGDDCSLAELYTRPPPAAAPSSSIETLLVACQGLVMHALRAQAPAGSAEVACGDTMPPVKVGSGKVTIQAAPLLASSQRYQCLAVELEKLLGAAGGGWRLYVAAGRLDLELAPGVKPSPTRVLRLLQAALQ</sequence>
<proteinExistence type="predicted"/>
<name>E1ZM30_CHLVA</name>
<dbReference type="KEGG" id="cvr:CHLNCDRAFT_137272"/>
<evidence type="ECO:0000256" key="1">
    <source>
        <dbReference type="PROSITE-ProRule" id="PRU00023"/>
    </source>
</evidence>
<reference evidence="3 4" key="1">
    <citation type="journal article" date="2010" name="Plant Cell">
        <title>The Chlorella variabilis NC64A genome reveals adaptation to photosymbiosis, coevolution with viruses, and cryptic sex.</title>
        <authorList>
            <person name="Blanc G."/>
            <person name="Duncan G."/>
            <person name="Agarkova I."/>
            <person name="Borodovsky M."/>
            <person name="Gurnon J."/>
            <person name="Kuo A."/>
            <person name="Lindquist E."/>
            <person name="Lucas S."/>
            <person name="Pangilinan J."/>
            <person name="Polle J."/>
            <person name="Salamov A."/>
            <person name="Terry A."/>
            <person name="Yamada T."/>
            <person name="Dunigan D.D."/>
            <person name="Grigoriev I.V."/>
            <person name="Claverie J.M."/>
            <person name="Van Etten J.L."/>
        </authorList>
    </citation>
    <scope>NUCLEOTIDE SEQUENCE [LARGE SCALE GENOMIC DNA]</scope>
    <source>
        <strain evidence="3 4">NC64A</strain>
    </source>
</reference>
<dbReference type="eggNOG" id="KOG2319">
    <property type="taxonomic scope" value="Eukaryota"/>
</dbReference>
<dbReference type="EMBL" id="GL433853">
    <property type="protein sequence ID" value="EFN53039.1"/>
    <property type="molecule type" value="Genomic_DNA"/>
</dbReference>
<dbReference type="PROSITE" id="PS50297">
    <property type="entry name" value="ANK_REP_REGION"/>
    <property type="match status" value="2"/>
</dbReference>
<dbReference type="Pfam" id="PF12796">
    <property type="entry name" value="Ank_2"/>
    <property type="match status" value="2"/>
</dbReference>
<organism evidence="4">
    <name type="scientific">Chlorella variabilis</name>
    <name type="common">Green alga</name>
    <dbReference type="NCBI Taxonomy" id="554065"/>
    <lineage>
        <taxon>Eukaryota</taxon>
        <taxon>Viridiplantae</taxon>
        <taxon>Chlorophyta</taxon>
        <taxon>core chlorophytes</taxon>
        <taxon>Trebouxiophyceae</taxon>
        <taxon>Chlorellales</taxon>
        <taxon>Chlorellaceae</taxon>
        <taxon>Chlorella clade</taxon>
        <taxon>Chlorella</taxon>
    </lineage>
</organism>
<dbReference type="InterPro" id="IPR036770">
    <property type="entry name" value="Ankyrin_rpt-contain_sf"/>
</dbReference>
<dbReference type="STRING" id="554065.E1ZM30"/>
<evidence type="ECO:0000313" key="4">
    <source>
        <dbReference type="Proteomes" id="UP000008141"/>
    </source>
</evidence>
<feature type="repeat" description="ANK" evidence="1">
    <location>
        <begin position="40"/>
        <end position="72"/>
    </location>
</feature>
<evidence type="ECO:0000313" key="3">
    <source>
        <dbReference type="EMBL" id="EFN53039.1"/>
    </source>
</evidence>
<dbReference type="RefSeq" id="XP_005845141.1">
    <property type="nucleotide sequence ID" value="XM_005845079.1"/>
</dbReference>
<feature type="region of interest" description="Disordered" evidence="2">
    <location>
        <begin position="159"/>
        <end position="189"/>
    </location>
</feature>
<dbReference type="PANTHER" id="PTHR24118">
    <property type="entry name" value="POTE ANKYRIN DOMAIN"/>
    <property type="match status" value="1"/>
</dbReference>
<dbReference type="PANTHER" id="PTHR24118:SF99">
    <property type="entry name" value="POTE ANKYRIN DOMAIN FAMILY MEMBER 3C-RELATED"/>
    <property type="match status" value="1"/>
</dbReference>
<feature type="compositionally biased region" description="Polar residues" evidence="2">
    <location>
        <begin position="164"/>
        <end position="173"/>
    </location>
</feature>
<gene>
    <name evidence="3" type="ORF">CHLNCDRAFT_137272</name>
</gene>
<dbReference type="InParanoid" id="E1ZM30"/>
<dbReference type="Proteomes" id="UP000008141">
    <property type="component" value="Unassembled WGS sequence"/>
</dbReference>